<keyword evidence="4" id="KW-0418">Kinase</keyword>
<feature type="domain" description="PB1" evidence="9">
    <location>
        <begin position="26"/>
        <end position="113"/>
    </location>
</feature>
<proteinExistence type="predicted"/>
<dbReference type="SMART" id="SM00220">
    <property type="entry name" value="S_TKc"/>
    <property type="match status" value="1"/>
</dbReference>
<dbReference type="PROSITE" id="PS51745">
    <property type="entry name" value="PB1"/>
    <property type="match status" value="1"/>
</dbReference>
<feature type="region of interest" description="Disordered" evidence="7">
    <location>
        <begin position="531"/>
        <end position="554"/>
    </location>
</feature>
<feature type="binding site" evidence="6">
    <location>
        <position position="295"/>
    </location>
    <ligand>
        <name>ATP</name>
        <dbReference type="ChEBI" id="CHEBI:30616"/>
    </ligand>
</feature>
<keyword evidence="2" id="KW-0808">Transferase</keyword>
<feature type="compositionally biased region" description="Low complexity" evidence="7">
    <location>
        <begin position="217"/>
        <end position="240"/>
    </location>
</feature>
<dbReference type="PANTHER" id="PTHR11584:SF369">
    <property type="entry name" value="MITOGEN-ACTIVATED PROTEIN KINASE KINASE KINASE 19-RELATED"/>
    <property type="match status" value="1"/>
</dbReference>
<dbReference type="GO" id="GO:0005524">
    <property type="term" value="F:ATP binding"/>
    <property type="evidence" value="ECO:0007669"/>
    <property type="project" value="UniProtKB-UniRule"/>
</dbReference>
<dbReference type="Pfam" id="PF00564">
    <property type="entry name" value="PB1"/>
    <property type="match status" value="1"/>
</dbReference>
<evidence type="ECO:0000256" key="5">
    <source>
        <dbReference type="ARBA" id="ARBA00022840"/>
    </source>
</evidence>
<keyword evidence="1" id="KW-0723">Serine/threonine-protein kinase</keyword>
<dbReference type="AlphaFoldDB" id="A0A814A476"/>
<name>A0A814A476_9BILA</name>
<dbReference type="InterPro" id="IPR053793">
    <property type="entry name" value="PB1-like"/>
</dbReference>
<feature type="compositionally biased region" description="Low complexity" evidence="7">
    <location>
        <begin position="160"/>
        <end position="171"/>
    </location>
</feature>
<dbReference type="SUPFAM" id="SSF56112">
    <property type="entry name" value="Protein kinase-like (PK-like)"/>
    <property type="match status" value="1"/>
</dbReference>
<dbReference type="Proteomes" id="UP000663860">
    <property type="component" value="Unassembled WGS sequence"/>
</dbReference>
<feature type="region of interest" description="Disordered" evidence="7">
    <location>
        <begin position="123"/>
        <end position="175"/>
    </location>
</feature>
<dbReference type="FunFam" id="1.10.510.10:FF:000071">
    <property type="entry name" value="Mitogen-activated protein kinase kinase kinase 3 isoform 2"/>
    <property type="match status" value="1"/>
</dbReference>
<dbReference type="Proteomes" id="UP000663868">
    <property type="component" value="Unassembled WGS sequence"/>
</dbReference>
<accession>A0A814A476</accession>
<evidence type="ECO:0000313" key="10">
    <source>
        <dbReference type="EMBL" id="CAF0907712.1"/>
    </source>
</evidence>
<feature type="domain" description="Protein kinase" evidence="8">
    <location>
        <begin position="266"/>
        <end position="526"/>
    </location>
</feature>
<comment type="caution">
    <text evidence="10">The sequence shown here is derived from an EMBL/GenBank/DDBJ whole genome shotgun (WGS) entry which is preliminary data.</text>
</comment>
<dbReference type="GO" id="GO:0035556">
    <property type="term" value="P:intracellular signal transduction"/>
    <property type="evidence" value="ECO:0007669"/>
    <property type="project" value="UniProtKB-ARBA"/>
</dbReference>
<feature type="region of interest" description="Disordered" evidence="7">
    <location>
        <begin position="187"/>
        <end position="240"/>
    </location>
</feature>
<gene>
    <name evidence="10" type="ORF">IZO911_LOCUS12602</name>
    <name evidence="11" type="ORF">KXQ929_LOCUS13371</name>
</gene>
<evidence type="ECO:0000256" key="2">
    <source>
        <dbReference type="ARBA" id="ARBA00022679"/>
    </source>
</evidence>
<evidence type="ECO:0000256" key="3">
    <source>
        <dbReference type="ARBA" id="ARBA00022741"/>
    </source>
</evidence>
<dbReference type="EMBL" id="CAJOBB010000712">
    <property type="protein sequence ID" value="CAF3736237.1"/>
    <property type="molecule type" value="Genomic_DNA"/>
</dbReference>
<dbReference type="Pfam" id="PF00069">
    <property type="entry name" value="Pkinase"/>
    <property type="match status" value="1"/>
</dbReference>
<organism evidence="10 12">
    <name type="scientific">Adineta steineri</name>
    <dbReference type="NCBI Taxonomy" id="433720"/>
    <lineage>
        <taxon>Eukaryota</taxon>
        <taxon>Metazoa</taxon>
        <taxon>Spiralia</taxon>
        <taxon>Gnathifera</taxon>
        <taxon>Rotifera</taxon>
        <taxon>Eurotatoria</taxon>
        <taxon>Bdelloidea</taxon>
        <taxon>Adinetida</taxon>
        <taxon>Adinetidae</taxon>
        <taxon>Adineta</taxon>
    </lineage>
</organism>
<dbReference type="InterPro" id="IPR011009">
    <property type="entry name" value="Kinase-like_dom_sf"/>
</dbReference>
<dbReference type="PROSITE" id="PS50011">
    <property type="entry name" value="PROTEIN_KINASE_DOM"/>
    <property type="match status" value="1"/>
</dbReference>
<evidence type="ECO:0000256" key="1">
    <source>
        <dbReference type="ARBA" id="ARBA00022527"/>
    </source>
</evidence>
<evidence type="ECO:0000256" key="4">
    <source>
        <dbReference type="ARBA" id="ARBA00022777"/>
    </source>
</evidence>
<reference evidence="10" key="1">
    <citation type="submission" date="2021-02" db="EMBL/GenBank/DDBJ databases">
        <authorList>
            <person name="Nowell W R."/>
        </authorList>
    </citation>
    <scope>NUCLEOTIDE SEQUENCE</scope>
</reference>
<feature type="compositionally biased region" description="Low complexity" evidence="7">
    <location>
        <begin position="537"/>
        <end position="554"/>
    </location>
</feature>
<dbReference type="SUPFAM" id="SSF54277">
    <property type="entry name" value="CAD &amp; PB1 domains"/>
    <property type="match status" value="1"/>
</dbReference>
<dbReference type="InterPro" id="IPR017441">
    <property type="entry name" value="Protein_kinase_ATP_BS"/>
</dbReference>
<dbReference type="PANTHER" id="PTHR11584">
    <property type="entry name" value="SERINE/THREONINE PROTEIN KINASE"/>
    <property type="match status" value="1"/>
</dbReference>
<dbReference type="PROSITE" id="PS00107">
    <property type="entry name" value="PROTEIN_KINASE_ATP"/>
    <property type="match status" value="1"/>
</dbReference>
<evidence type="ECO:0000256" key="6">
    <source>
        <dbReference type="PROSITE-ProRule" id="PRU10141"/>
    </source>
</evidence>
<evidence type="ECO:0000256" key="7">
    <source>
        <dbReference type="SAM" id="MobiDB-lite"/>
    </source>
</evidence>
<dbReference type="Gene3D" id="1.10.510.10">
    <property type="entry name" value="Transferase(Phosphotransferase) domain 1"/>
    <property type="match status" value="1"/>
</dbReference>
<keyword evidence="5 6" id="KW-0067">ATP-binding</keyword>
<dbReference type="InterPro" id="IPR000719">
    <property type="entry name" value="Prot_kinase_dom"/>
</dbReference>
<dbReference type="Gene3D" id="3.10.20.90">
    <property type="entry name" value="Phosphatidylinositol 3-kinase Catalytic Subunit, Chain A, domain 1"/>
    <property type="match status" value="1"/>
</dbReference>
<feature type="compositionally biased region" description="Low complexity" evidence="7">
    <location>
        <begin position="187"/>
        <end position="202"/>
    </location>
</feature>
<protein>
    <submittedName>
        <fullName evidence="10">Uncharacterized protein</fullName>
    </submittedName>
</protein>
<evidence type="ECO:0000259" key="9">
    <source>
        <dbReference type="PROSITE" id="PS51745"/>
    </source>
</evidence>
<keyword evidence="3 6" id="KW-0547">Nucleotide-binding</keyword>
<evidence type="ECO:0000313" key="11">
    <source>
        <dbReference type="EMBL" id="CAF3736237.1"/>
    </source>
</evidence>
<dbReference type="EMBL" id="CAJNOE010000098">
    <property type="protein sequence ID" value="CAF0907712.1"/>
    <property type="molecule type" value="Genomic_DNA"/>
</dbReference>
<evidence type="ECO:0000259" key="8">
    <source>
        <dbReference type="PROSITE" id="PS50011"/>
    </source>
</evidence>
<evidence type="ECO:0000313" key="12">
    <source>
        <dbReference type="Proteomes" id="UP000663860"/>
    </source>
</evidence>
<sequence>MTNQSDILASITASLQQAMERKKPLEQTVKFELDGQVRACCLSKPVTYADLLNSIDKLFGKHTSLSIDSIRCVFSRDDALRLPITNDDDLNKVIAIVEAGRATKLNFLLTRKKNYHGSRTKLKVSTDDLSSTSDDGQRVEDTGVDSPPPGTIAPQKRRTTVNTTSKSTTSKDGGLFIPELSDEIYSSGGSSIASRESSSSDTSSRRRLATSQLLKRTGTGSTASGSSALSSSSNSSNTSSSSSESFATQCSCSGHHYQSPQTPSNWKLGRQLGQGAFGKVYLCYDVDTGSELAIKQIPIHGLNSESSREVKILECEINIYKQLNHERIVRYHGAARTDDYLQIFMEYMTGGSVREQILNYGALTEQLTKKYVKQIIDGLIYIHKNRFVHRDIKCANILRDISGNIKLGDFGTSRRLIAITNQNQPDSGTIGTAHWTAPEIIQGSIFGRKADIWSLGCTIVEMLTTGPPWQNLQPIAAIFHIATCDKPQYELPENVSNSAREFIDACLTKDYHQRPTSEDLFHHTFLTDIQNHHHHQPQTQSSTSISTNSTSTAF</sequence>
<dbReference type="GO" id="GO:0004674">
    <property type="term" value="F:protein serine/threonine kinase activity"/>
    <property type="evidence" value="ECO:0007669"/>
    <property type="project" value="UniProtKB-KW"/>
</dbReference>
<dbReference type="InterPro" id="IPR000270">
    <property type="entry name" value="PB1_dom"/>
</dbReference>